<dbReference type="EMBL" id="LT671994">
    <property type="protein sequence ID" value="SIO73956.1"/>
    <property type="molecule type" value="Genomic_DNA"/>
</dbReference>
<accession>A0A2K4NR64</accession>
<protein>
    <submittedName>
        <fullName evidence="1">Uncharacterized protein</fullName>
    </submittedName>
</protein>
<proteinExistence type="predicted"/>
<organism evidence="1">
    <name type="scientific">Pseudomonas savastanoi pv. phaseolicola</name>
    <name type="common">Pseudomonas syringae pv. phaseolicola</name>
    <dbReference type="NCBI Taxonomy" id="319"/>
    <lineage>
        <taxon>Bacteria</taxon>
        <taxon>Pseudomonadati</taxon>
        <taxon>Pseudomonadota</taxon>
        <taxon>Gammaproteobacteria</taxon>
        <taxon>Pseudomonadales</taxon>
        <taxon>Pseudomonadaceae</taxon>
        <taxon>Pseudomonas</taxon>
    </lineage>
</organism>
<name>A0A2K4NR64_PSESH</name>
<dbReference type="AlphaFoldDB" id="A0A2K4NR64"/>
<evidence type="ECO:0000313" key="1">
    <source>
        <dbReference type="EMBL" id="SIO73956.1"/>
    </source>
</evidence>
<reference evidence="1" key="1">
    <citation type="submission" date="2016-11" db="EMBL/GenBank/DDBJ databases">
        <title>Four genes, including three tyrosine recombinases, are essential for the mobilization of a new type of genomic island widespread in Proteobacteria.</title>
        <authorList>
            <person name="Bardaji L."/>
            <person name="Echeverria M."/>
            <person name="Rodriguez-Palenzuela P."/>
            <person name="Martinez P."/>
            <person name="Murillo J."/>
        </authorList>
    </citation>
    <scope>NUCLEOTIDE SEQUENCE</scope>
    <source>
        <strain evidence="1">CYL314</strain>
    </source>
</reference>
<sequence length="55" mass="6460">MKGRRKMKTRNWHDAAQMEAEARKLLQKRSEKRGRLLEIAVQKGREIEPIGRLCG</sequence>